<sequence>MGMSGGGGGKSRATLSEINVTPLVDVMLVLLIMFMVTTPLMQQGIEVDLPKTSASGVELNEEPFVLVIGADQKMTIAKTKISMADLRTKVKAIFENKKNKQVYIQADRKVDYGIVAEAMAEIRAAGVFNIGLLTVPKDK</sequence>
<evidence type="ECO:0000256" key="1">
    <source>
        <dbReference type="ARBA" id="ARBA00004249"/>
    </source>
</evidence>
<evidence type="ECO:0000256" key="2">
    <source>
        <dbReference type="ARBA" id="ARBA00005811"/>
    </source>
</evidence>
<reference evidence="11" key="1">
    <citation type="submission" date="2022-08" db="EMBL/GenBank/DDBJ databases">
        <title>Novel Bdellovibrio Species Isolated from Svalbard: Designation Bdellovibrio svalbardensis.</title>
        <authorList>
            <person name="Mitchell R.J."/>
            <person name="Choi S.Y."/>
        </authorList>
    </citation>
    <scope>NUCLEOTIDE SEQUENCE</scope>
    <source>
        <strain evidence="11">PAP01</strain>
    </source>
</reference>
<keyword evidence="5" id="KW-0997">Cell inner membrane</keyword>
<protein>
    <submittedName>
        <fullName evidence="11">Biopolymer transporter ExbD</fullName>
    </submittedName>
</protein>
<evidence type="ECO:0000256" key="8">
    <source>
        <dbReference type="ARBA" id="ARBA00022989"/>
    </source>
</evidence>
<evidence type="ECO:0000256" key="4">
    <source>
        <dbReference type="ARBA" id="ARBA00022475"/>
    </source>
</evidence>
<evidence type="ECO:0000256" key="3">
    <source>
        <dbReference type="ARBA" id="ARBA00022448"/>
    </source>
</evidence>
<evidence type="ECO:0000256" key="10">
    <source>
        <dbReference type="RuleBase" id="RU003879"/>
    </source>
</evidence>
<keyword evidence="12" id="KW-1185">Reference proteome</keyword>
<keyword evidence="3 10" id="KW-0813">Transport</keyword>
<dbReference type="EMBL" id="JANRMI010000001">
    <property type="protein sequence ID" value="MDG0814782.1"/>
    <property type="molecule type" value="Genomic_DNA"/>
</dbReference>
<evidence type="ECO:0000256" key="7">
    <source>
        <dbReference type="ARBA" id="ARBA00022927"/>
    </source>
</evidence>
<comment type="subcellular location">
    <subcellularLocation>
        <location evidence="1">Cell inner membrane</location>
        <topology evidence="1">Single-pass type II membrane protein</topology>
    </subcellularLocation>
    <subcellularLocation>
        <location evidence="10">Cell membrane</location>
        <topology evidence="10">Single-pass type II membrane protein</topology>
    </subcellularLocation>
</comment>
<keyword evidence="8" id="KW-1133">Transmembrane helix</keyword>
<dbReference type="RefSeq" id="WP_277576267.1">
    <property type="nucleotide sequence ID" value="NZ_JANRMI010000001.1"/>
</dbReference>
<dbReference type="PANTHER" id="PTHR30558">
    <property type="entry name" value="EXBD MEMBRANE COMPONENT OF PMF-DRIVEN MACROMOLECULE IMPORT SYSTEM"/>
    <property type="match status" value="1"/>
</dbReference>
<dbReference type="Pfam" id="PF02472">
    <property type="entry name" value="ExbD"/>
    <property type="match status" value="1"/>
</dbReference>
<dbReference type="Gene3D" id="3.30.420.270">
    <property type="match status" value="1"/>
</dbReference>
<comment type="caution">
    <text evidence="11">The sequence shown here is derived from an EMBL/GenBank/DDBJ whole genome shotgun (WGS) entry which is preliminary data.</text>
</comment>
<accession>A0ABT6DD91</accession>
<proteinExistence type="inferred from homology"/>
<dbReference type="Proteomes" id="UP001152321">
    <property type="component" value="Unassembled WGS sequence"/>
</dbReference>
<evidence type="ECO:0000256" key="9">
    <source>
        <dbReference type="ARBA" id="ARBA00023136"/>
    </source>
</evidence>
<dbReference type="InterPro" id="IPR003400">
    <property type="entry name" value="ExbD"/>
</dbReference>
<evidence type="ECO:0000256" key="5">
    <source>
        <dbReference type="ARBA" id="ARBA00022519"/>
    </source>
</evidence>
<name>A0ABT6DD91_9BACT</name>
<keyword evidence="6 10" id="KW-0812">Transmembrane</keyword>
<keyword evidence="7 10" id="KW-0653">Protein transport</keyword>
<keyword evidence="4" id="KW-1003">Cell membrane</keyword>
<keyword evidence="9" id="KW-0472">Membrane</keyword>
<evidence type="ECO:0000256" key="6">
    <source>
        <dbReference type="ARBA" id="ARBA00022692"/>
    </source>
</evidence>
<organism evidence="11 12">
    <name type="scientific">Bdellovibrio svalbardensis</name>
    <dbReference type="NCBI Taxonomy" id="2972972"/>
    <lineage>
        <taxon>Bacteria</taxon>
        <taxon>Pseudomonadati</taxon>
        <taxon>Bdellovibrionota</taxon>
        <taxon>Bdellovibrionia</taxon>
        <taxon>Bdellovibrionales</taxon>
        <taxon>Pseudobdellovibrionaceae</taxon>
        <taxon>Bdellovibrio</taxon>
    </lineage>
</organism>
<dbReference type="PANTHER" id="PTHR30558:SF12">
    <property type="entry name" value="BIOPOLYMER TRANSPORT PROTEIN EXBD"/>
    <property type="match status" value="1"/>
</dbReference>
<evidence type="ECO:0000313" key="11">
    <source>
        <dbReference type="EMBL" id="MDG0814782.1"/>
    </source>
</evidence>
<gene>
    <name evidence="11" type="ORF">NWE73_00295</name>
</gene>
<comment type="similarity">
    <text evidence="2 10">Belongs to the ExbD/TolR family.</text>
</comment>
<evidence type="ECO:0000313" key="12">
    <source>
        <dbReference type="Proteomes" id="UP001152321"/>
    </source>
</evidence>